<evidence type="ECO:0000313" key="1">
    <source>
        <dbReference type="EMBL" id="SMO84767.1"/>
    </source>
</evidence>
<gene>
    <name evidence="1" type="ORF">SAMN06265173_11761</name>
</gene>
<reference evidence="1 2" key="1">
    <citation type="submission" date="2017-05" db="EMBL/GenBank/DDBJ databases">
        <authorList>
            <person name="Varghese N."/>
            <person name="Submissions S."/>
        </authorList>
    </citation>
    <scope>NUCLEOTIDE SEQUENCE [LARGE SCALE GENOMIC DNA]</scope>
    <source>
        <strain evidence="1 2">DSM 29506</strain>
    </source>
</reference>
<protein>
    <submittedName>
        <fullName evidence="1">Uncharacterized protein</fullName>
    </submittedName>
</protein>
<keyword evidence="2" id="KW-1185">Reference proteome</keyword>
<name>A0A521ELI1_9RHOB</name>
<dbReference type="OrthoDB" id="7870782at2"/>
<evidence type="ECO:0000313" key="2">
    <source>
        <dbReference type="Proteomes" id="UP000316030"/>
    </source>
</evidence>
<proteinExistence type="predicted"/>
<dbReference type="AlphaFoldDB" id="A0A521ELI1"/>
<accession>A0A521ELI1</accession>
<organism evidence="1 2">
    <name type="scientific">Thalassovita litoralis</name>
    <dbReference type="NCBI Taxonomy" id="1010611"/>
    <lineage>
        <taxon>Bacteria</taxon>
        <taxon>Pseudomonadati</taxon>
        <taxon>Pseudomonadota</taxon>
        <taxon>Alphaproteobacteria</taxon>
        <taxon>Rhodobacterales</taxon>
        <taxon>Roseobacteraceae</taxon>
        <taxon>Thalassovita</taxon>
    </lineage>
</organism>
<dbReference type="Proteomes" id="UP000316030">
    <property type="component" value="Unassembled WGS sequence"/>
</dbReference>
<sequence length="71" mass="8213">MVEKTFLELIDKLERDIAQAPESARHEMQAELHRTVDKMRQAGLNIPARLADLDIQAVEDEIEDRFDNLPL</sequence>
<dbReference type="RefSeq" id="WP_142493927.1">
    <property type="nucleotide sequence ID" value="NZ_FXTO01000017.1"/>
</dbReference>
<dbReference type="EMBL" id="FXTO01000017">
    <property type="protein sequence ID" value="SMO84767.1"/>
    <property type="molecule type" value="Genomic_DNA"/>
</dbReference>